<dbReference type="EMBL" id="PTQR01000081">
    <property type="protein sequence ID" value="TKX21474.1"/>
    <property type="molecule type" value="Genomic_DNA"/>
</dbReference>
<evidence type="ECO:0000313" key="4">
    <source>
        <dbReference type="Proteomes" id="UP000308133"/>
    </source>
</evidence>
<dbReference type="Proteomes" id="UP000308133">
    <property type="component" value="Unassembled WGS sequence"/>
</dbReference>
<feature type="domain" description="NADP-dependent oxidoreductase" evidence="2">
    <location>
        <begin position="30"/>
        <end position="108"/>
    </location>
</feature>
<comment type="caution">
    <text evidence="3">The sequence shown here is derived from an EMBL/GenBank/DDBJ whole genome shotgun (WGS) entry which is preliminary data.</text>
</comment>
<dbReference type="Gene3D" id="3.20.20.100">
    <property type="entry name" value="NADP-dependent oxidoreductase domain"/>
    <property type="match status" value="1"/>
</dbReference>
<evidence type="ECO:0000259" key="2">
    <source>
        <dbReference type="Pfam" id="PF00248"/>
    </source>
</evidence>
<dbReference type="GO" id="GO:0016491">
    <property type="term" value="F:oxidoreductase activity"/>
    <property type="evidence" value="ECO:0007669"/>
    <property type="project" value="UniProtKB-KW"/>
</dbReference>
<accession>A0A4U7B0C1</accession>
<dbReference type="InterPro" id="IPR023210">
    <property type="entry name" value="NADP_OxRdtase_dom"/>
</dbReference>
<name>A0A4U7B0C1_9PEZI</name>
<keyword evidence="1" id="KW-0560">Oxidoreductase</keyword>
<evidence type="ECO:0000313" key="3">
    <source>
        <dbReference type="EMBL" id="TKX21474.1"/>
    </source>
</evidence>
<dbReference type="Pfam" id="PF00248">
    <property type="entry name" value="Aldo_ket_red"/>
    <property type="match status" value="1"/>
</dbReference>
<dbReference type="InterPro" id="IPR036812">
    <property type="entry name" value="NAD(P)_OxRdtase_dom_sf"/>
</dbReference>
<reference evidence="3 4" key="1">
    <citation type="submission" date="2018-02" db="EMBL/GenBank/DDBJ databases">
        <title>Draft genome sequences of Elsinoe sp., causing black scab on jojoba.</title>
        <authorList>
            <person name="Stodart B."/>
            <person name="Jeffress S."/>
            <person name="Ash G."/>
            <person name="Arun Chinnappa K."/>
        </authorList>
    </citation>
    <scope>NUCLEOTIDE SEQUENCE [LARGE SCALE GENOMIC DNA]</scope>
    <source>
        <strain evidence="3 4">Hillstone_2</strain>
    </source>
</reference>
<proteinExistence type="predicted"/>
<protein>
    <recommendedName>
        <fullName evidence="2">NADP-dependent oxidoreductase domain-containing protein</fullName>
    </recommendedName>
</protein>
<gene>
    <name evidence="3" type="ORF">C1H76_6548</name>
</gene>
<dbReference type="AlphaFoldDB" id="A0A4U7B0C1"/>
<dbReference type="SUPFAM" id="SSF51430">
    <property type="entry name" value="NAD(P)-linked oxidoreductase"/>
    <property type="match status" value="1"/>
</dbReference>
<sequence>MPPVRVVLGLLTFGPPGSEPYGSRITDIKRFNELLDHYQERGYSEVDTARTYVNGLQEAFTREARWQQRGLSIATKWYPYEKGHHAKAMVKSQLEKSLAELGTDSVSIF</sequence>
<evidence type="ECO:0000256" key="1">
    <source>
        <dbReference type="ARBA" id="ARBA00023002"/>
    </source>
</evidence>
<organism evidence="3 4">
    <name type="scientific">Elsinoe australis</name>
    <dbReference type="NCBI Taxonomy" id="40998"/>
    <lineage>
        <taxon>Eukaryota</taxon>
        <taxon>Fungi</taxon>
        <taxon>Dikarya</taxon>
        <taxon>Ascomycota</taxon>
        <taxon>Pezizomycotina</taxon>
        <taxon>Dothideomycetes</taxon>
        <taxon>Dothideomycetidae</taxon>
        <taxon>Myriangiales</taxon>
        <taxon>Elsinoaceae</taxon>
        <taxon>Elsinoe</taxon>
    </lineage>
</organism>